<dbReference type="InterPro" id="IPR039938">
    <property type="entry name" value="Sp4-like"/>
</dbReference>
<keyword evidence="2" id="KW-1185">Reference proteome</keyword>
<sequence>MNAVSALLLIRGITQERNPMNAVSAGKPSLGAHTLLDIRGATQERNPINAVSVEKPLLRAHTLLYIRGATLERNLMNAVSVEKPLQHLWCLCSFTEAHSVFHQLLCSASWKCASLQECPSAPGGGTRSDLY</sequence>
<reference evidence="2" key="1">
    <citation type="journal article" date="2017" name="PLoS ONE">
        <title>The Agassiz's desert tortoise genome provides a resource for the conservation of a threatened species.</title>
        <authorList>
            <person name="Tollis M."/>
            <person name="DeNardo D.F."/>
            <person name="Cornelius J.A."/>
            <person name="Dolby G.A."/>
            <person name="Edwards T."/>
            <person name="Henen B.T."/>
            <person name="Karl A.E."/>
            <person name="Murphy R.W."/>
            <person name="Kusumi K."/>
        </authorList>
    </citation>
    <scope>NUCLEOTIDE SEQUENCE [LARGE SCALE GENOMIC DNA]</scope>
</reference>
<name>A0A452GP19_9SAUR</name>
<dbReference type="AlphaFoldDB" id="A0A452GP19"/>
<proteinExistence type="predicted"/>
<reference evidence="1" key="3">
    <citation type="submission" date="2025-09" db="UniProtKB">
        <authorList>
            <consortium name="Ensembl"/>
        </authorList>
    </citation>
    <scope>IDENTIFICATION</scope>
</reference>
<protein>
    <submittedName>
        <fullName evidence="1">Uncharacterized protein</fullName>
    </submittedName>
</protein>
<evidence type="ECO:0000313" key="2">
    <source>
        <dbReference type="Proteomes" id="UP000291020"/>
    </source>
</evidence>
<dbReference type="PANTHER" id="PTHR14947">
    <property type="entry name" value="ZINC FINGER PROTEIN"/>
    <property type="match status" value="1"/>
</dbReference>
<dbReference type="Proteomes" id="UP000291020">
    <property type="component" value="Unassembled WGS sequence"/>
</dbReference>
<reference evidence="1" key="2">
    <citation type="submission" date="2025-08" db="UniProtKB">
        <authorList>
            <consortium name="Ensembl"/>
        </authorList>
    </citation>
    <scope>IDENTIFICATION</scope>
</reference>
<dbReference type="STRING" id="38772.ENSGAGP00000003652"/>
<dbReference type="Ensembl" id="ENSGAGT00000004217.1">
    <property type="protein sequence ID" value="ENSGAGP00000003652.1"/>
    <property type="gene ID" value="ENSGAGG00000002958.1"/>
</dbReference>
<evidence type="ECO:0000313" key="1">
    <source>
        <dbReference type="Ensembl" id="ENSGAGP00000003652.1"/>
    </source>
</evidence>
<dbReference type="PANTHER" id="PTHR14947:SF24">
    <property type="entry name" value="ZINC FINGER PROTEIN 781-RELATED"/>
    <property type="match status" value="1"/>
</dbReference>
<organism evidence="1 2">
    <name type="scientific">Gopherus agassizii</name>
    <name type="common">Agassiz's desert tortoise</name>
    <dbReference type="NCBI Taxonomy" id="38772"/>
    <lineage>
        <taxon>Eukaryota</taxon>
        <taxon>Metazoa</taxon>
        <taxon>Chordata</taxon>
        <taxon>Craniata</taxon>
        <taxon>Vertebrata</taxon>
        <taxon>Euteleostomi</taxon>
        <taxon>Archelosauria</taxon>
        <taxon>Testudinata</taxon>
        <taxon>Testudines</taxon>
        <taxon>Cryptodira</taxon>
        <taxon>Durocryptodira</taxon>
        <taxon>Testudinoidea</taxon>
        <taxon>Testudinidae</taxon>
        <taxon>Gopherus</taxon>
    </lineage>
</organism>
<accession>A0A452GP19</accession>